<dbReference type="EMBL" id="BJYR01000015">
    <property type="protein sequence ID" value="GEO00524.1"/>
    <property type="molecule type" value="Genomic_DNA"/>
</dbReference>
<comment type="caution">
    <text evidence="2">The sequence shown here is derived from an EMBL/GenBank/DDBJ whole genome shotgun (WGS) entry which is preliminary data.</text>
</comment>
<keyword evidence="3" id="KW-1185">Reference proteome</keyword>
<accession>A0A512ALH5</accession>
<dbReference type="RefSeq" id="WP_147159860.1">
    <property type="nucleotide sequence ID" value="NZ_BJYR01000015.1"/>
</dbReference>
<evidence type="ECO:0000256" key="1">
    <source>
        <dbReference type="SAM" id="SignalP"/>
    </source>
</evidence>
<feature type="chain" id="PRO_5021723014" evidence="1">
    <location>
        <begin position="24"/>
        <end position="206"/>
    </location>
</feature>
<reference evidence="2 3" key="1">
    <citation type="submission" date="2019-07" db="EMBL/GenBank/DDBJ databases">
        <title>Whole genome shotgun sequence of Novosphingobium sediminis NBRC 106119.</title>
        <authorList>
            <person name="Hosoyama A."/>
            <person name="Uohara A."/>
            <person name="Ohji S."/>
            <person name="Ichikawa N."/>
        </authorList>
    </citation>
    <scope>NUCLEOTIDE SEQUENCE [LARGE SCALE GENOMIC DNA]</scope>
    <source>
        <strain evidence="2 3">NBRC 106119</strain>
    </source>
</reference>
<proteinExistence type="predicted"/>
<protein>
    <submittedName>
        <fullName evidence="2">Uncharacterized protein</fullName>
    </submittedName>
</protein>
<keyword evidence="1" id="KW-0732">Signal</keyword>
<dbReference type="AlphaFoldDB" id="A0A512ALH5"/>
<feature type="signal peptide" evidence="1">
    <location>
        <begin position="1"/>
        <end position="23"/>
    </location>
</feature>
<sequence length="206" mass="22659">MKAHIRLALVAAMAFAVVTPAAAWKLVKPGEQIIVGKTSMVITAPAEWNRVTWGPIKGSEQWTLDGIALNELYAAGDIQSGKPLLTEFNKKDNPLPKFASTMQLADLPDLFERTWRVGRNAVVFTTSKIEPVKMGGSDAVRIHYDYVRDGSNLKYKGVATAAIVHDQLQLIVFEAPALFYFERDNAKAAALMDNVSFRVMPIAKPS</sequence>
<evidence type="ECO:0000313" key="2">
    <source>
        <dbReference type="EMBL" id="GEO00524.1"/>
    </source>
</evidence>
<organism evidence="2 3">
    <name type="scientific">Novosphingobium sediminis</name>
    <dbReference type="NCBI Taxonomy" id="707214"/>
    <lineage>
        <taxon>Bacteria</taxon>
        <taxon>Pseudomonadati</taxon>
        <taxon>Pseudomonadota</taxon>
        <taxon>Alphaproteobacteria</taxon>
        <taxon>Sphingomonadales</taxon>
        <taxon>Sphingomonadaceae</taxon>
        <taxon>Novosphingobium</taxon>
    </lineage>
</organism>
<name>A0A512ALH5_9SPHN</name>
<evidence type="ECO:0000313" key="3">
    <source>
        <dbReference type="Proteomes" id="UP000321464"/>
    </source>
</evidence>
<gene>
    <name evidence="2" type="ORF">NSE01_23560</name>
</gene>
<dbReference type="OrthoDB" id="6306524at2"/>
<dbReference type="Proteomes" id="UP000321464">
    <property type="component" value="Unassembled WGS sequence"/>
</dbReference>